<evidence type="ECO:0000256" key="4">
    <source>
        <dbReference type="PROSITE-ProRule" id="PRU00076"/>
    </source>
</evidence>
<dbReference type="GO" id="GO:0005102">
    <property type="term" value="F:signaling receptor binding"/>
    <property type="evidence" value="ECO:0000318"/>
    <property type="project" value="GO_Central"/>
</dbReference>
<dbReference type="SUPFAM" id="SSF57196">
    <property type="entry name" value="EGF/Laminin"/>
    <property type="match status" value="1"/>
</dbReference>
<evidence type="ECO:0000313" key="10">
    <source>
        <dbReference type="Proteomes" id="UP000000305"/>
    </source>
</evidence>
<evidence type="ECO:0000256" key="1">
    <source>
        <dbReference type="ARBA" id="ARBA00022729"/>
    </source>
</evidence>
<dbReference type="PROSITE" id="PS50026">
    <property type="entry name" value="EGF_3"/>
    <property type="match status" value="1"/>
</dbReference>
<keyword evidence="4" id="KW-0245">EGF-like domain</keyword>
<protein>
    <recommendedName>
        <fullName evidence="11">EGF-like domain-containing protein</fullName>
    </recommendedName>
</protein>
<dbReference type="Pfam" id="PF07546">
    <property type="entry name" value="EMI"/>
    <property type="match status" value="1"/>
</dbReference>
<dbReference type="GO" id="GO:0005576">
    <property type="term" value="C:extracellular region"/>
    <property type="evidence" value="ECO:0000318"/>
    <property type="project" value="GO_Central"/>
</dbReference>
<evidence type="ECO:0000259" key="8">
    <source>
        <dbReference type="PROSITE" id="PS51041"/>
    </source>
</evidence>
<dbReference type="PANTHER" id="PTHR14949">
    <property type="entry name" value="EGF-LIKE-DOMAIN, MULTIPLE 7, 8"/>
    <property type="match status" value="1"/>
</dbReference>
<dbReference type="CDD" id="cd00054">
    <property type="entry name" value="EGF_CA"/>
    <property type="match status" value="1"/>
</dbReference>
<keyword evidence="2" id="KW-0106">Calcium</keyword>
<dbReference type="PANTHER" id="PTHR14949:SF56">
    <property type="entry name" value="EGF-LIKE-DOMAIN, MULTIPLE 7"/>
    <property type="match status" value="1"/>
</dbReference>
<keyword evidence="5" id="KW-0175">Coiled coil</keyword>
<evidence type="ECO:0000256" key="3">
    <source>
        <dbReference type="ARBA" id="ARBA00023157"/>
    </source>
</evidence>
<dbReference type="HOGENOM" id="CLU_566542_0_0_1"/>
<evidence type="ECO:0000256" key="6">
    <source>
        <dbReference type="SAM" id="MobiDB-lite"/>
    </source>
</evidence>
<feature type="compositionally biased region" description="Basic residues" evidence="6">
    <location>
        <begin position="209"/>
        <end position="237"/>
    </location>
</feature>
<name>E9GTG4_DAPPU</name>
<feature type="disulfide bond" evidence="4">
    <location>
        <begin position="313"/>
        <end position="323"/>
    </location>
</feature>
<gene>
    <name evidence="9" type="ORF">DAPPUDRAFT_247979</name>
</gene>
<dbReference type="eggNOG" id="KOG1217">
    <property type="taxonomic scope" value="Eukaryota"/>
</dbReference>
<reference evidence="9 10" key="1">
    <citation type="journal article" date="2011" name="Science">
        <title>The ecoresponsive genome of Daphnia pulex.</title>
        <authorList>
            <person name="Colbourne J.K."/>
            <person name="Pfrender M.E."/>
            <person name="Gilbert D."/>
            <person name="Thomas W.K."/>
            <person name="Tucker A."/>
            <person name="Oakley T.H."/>
            <person name="Tokishita S."/>
            <person name="Aerts A."/>
            <person name="Arnold G.J."/>
            <person name="Basu M.K."/>
            <person name="Bauer D.J."/>
            <person name="Caceres C.E."/>
            <person name="Carmel L."/>
            <person name="Casola C."/>
            <person name="Choi J.H."/>
            <person name="Detter J.C."/>
            <person name="Dong Q."/>
            <person name="Dusheyko S."/>
            <person name="Eads B.D."/>
            <person name="Frohlich T."/>
            <person name="Geiler-Samerotte K.A."/>
            <person name="Gerlach D."/>
            <person name="Hatcher P."/>
            <person name="Jogdeo S."/>
            <person name="Krijgsveld J."/>
            <person name="Kriventseva E.V."/>
            <person name="Kultz D."/>
            <person name="Laforsch C."/>
            <person name="Lindquist E."/>
            <person name="Lopez J."/>
            <person name="Manak J.R."/>
            <person name="Muller J."/>
            <person name="Pangilinan J."/>
            <person name="Patwardhan R.P."/>
            <person name="Pitluck S."/>
            <person name="Pritham E.J."/>
            <person name="Rechtsteiner A."/>
            <person name="Rho M."/>
            <person name="Rogozin I.B."/>
            <person name="Sakarya O."/>
            <person name="Salamov A."/>
            <person name="Schaack S."/>
            <person name="Shapiro H."/>
            <person name="Shiga Y."/>
            <person name="Skalitzky C."/>
            <person name="Smith Z."/>
            <person name="Souvorov A."/>
            <person name="Sung W."/>
            <person name="Tang Z."/>
            <person name="Tsuchiya D."/>
            <person name="Tu H."/>
            <person name="Vos H."/>
            <person name="Wang M."/>
            <person name="Wolf Y.I."/>
            <person name="Yamagata H."/>
            <person name="Yamada T."/>
            <person name="Ye Y."/>
            <person name="Shaw J.R."/>
            <person name="Andrews J."/>
            <person name="Crease T.J."/>
            <person name="Tang H."/>
            <person name="Lucas S.M."/>
            <person name="Robertson H.M."/>
            <person name="Bork P."/>
            <person name="Koonin E.V."/>
            <person name="Zdobnov E.M."/>
            <person name="Grigoriev I.V."/>
            <person name="Lynch M."/>
            <person name="Boore J.L."/>
        </authorList>
    </citation>
    <scope>NUCLEOTIDE SEQUENCE [LARGE SCALE GENOMIC DNA]</scope>
</reference>
<dbReference type="EMBL" id="GL732564">
    <property type="protein sequence ID" value="EFX77221.1"/>
    <property type="molecule type" value="Genomic_DNA"/>
</dbReference>
<feature type="domain" description="EMI" evidence="8">
    <location>
        <begin position="234"/>
        <end position="315"/>
    </location>
</feature>
<dbReference type="PROSITE" id="PS00022">
    <property type="entry name" value="EGF_1"/>
    <property type="match status" value="1"/>
</dbReference>
<dbReference type="FunFam" id="2.10.25.10:FF:001516">
    <property type="entry name" value="Neurogenic locus protein delta-like Protein"/>
    <property type="match status" value="1"/>
</dbReference>
<dbReference type="AlphaFoldDB" id="E9GTG4"/>
<dbReference type="PROSITE" id="PS01186">
    <property type="entry name" value="EGF_2"/>
    <property type="match status" value="1"/>
</dbReference>
<dbReference type="GO" id="GO:0009986">
    <property type="term" value="C:cell surface"/>
    <property type="evidence" value="ECO:0000318"/>
    <property type="project" value="GO_Central"/>
</dbReference>
<dbReference type="InterPro" id="IPR050969">
    <property type="entry name" value="Dev_Signal_Modulators"/>
</dbReference>
<evidence type="ECO:0000313" key="9">
    <source>
        <dbReference type="EMBL" id="EFX77221.1"/>
    </source>
</evidence>
<dbReference type="InParanoid" id="E9GTG4"/>
<evidence type="ECO:0000256" key="5">
    <source>
        <dbReference type="SAM" id="Coils"/>
    </source>
</evidence>
<evidence type="ECO:0008006" key="11">
    <source>
        <dbReference type="Google" id="ProtNLM"/>
    </source>
</evidence>
<dbReference type="InterPro" id="IPR000742">
    <property type="entry name" value="EGF"/>
</dbReference>
<comment type="caution">
    <text evidence="4">Lacks conserved residue(s) required for the propagation of feature annotation.</text>
</comment>
<dbReference type="SMART" id="SM00181">
    <property type="entry name" value="EGF"/>
    <property type="match status" value="1"/>
</dbReference>
<dbReference type="Gene3D" id="2.10.25.10">
    <property type="entry name" value="Laminin"/>
    <property type="match status" value="1"/>
</dbReference>
<feature type="disulfide bond" evidence="4">
    <location>
        <begin position="331"/>
        <end position="340"/>
    </location>
</feature>
<keyword evidence="1" id="KW-0732">Signal</keyword>
<evidence type="ECO:0000259" key="7">
    <source>
        <dbReference type="PROSITE" id="PS50026"/>
    </source>
</evidence>
<feature type="domain" description="EGF-like" evidence="7">
    <location>
        <begin position="309"/>
        <end position="341"/>
    </location>
</feature>
<sequence>MASNENDNNNKPRARVWHVWFGSVSYRKISFAPKTQAEPSQAKQQHDKITLNVIEKKNHGLVSCDVACDLERQSKEFFPMFSDILSESLCPAVLNNEGKTTTVAHSNLLGGNDEEKKVKFEKFLTVSSSIPAGHCSWFLARIESGRVGHAMTEDEKQLAFEQLLGKTSRLRMAGSSQTSFEATTIQPPTIATMSTAMPIMLSDEEAKRHDRRHAVHQPKKHNKKDHSKRQHHAGRHVCTHEETITRPIRVVESYCKPAYKSFTQRCSNGTMCTAFRVQYDTIYRTVVKYQTTTEKKHACCPGWTHTEKHTHGCLQGCKNGGTCVKPNTCNCAPGYTGPSCESGIVGNLSTVSNEQKIRLELVPELQTLLINYESMSKRLAALEQEPRVNSSPSQPHPAPQVDVIDYQSTIANMTDHIILLEEKLNKLQNETTILIANSNNTVESSNNESLESLSEQVAILEERLADCTCTMAPVDNTVKTRL</sequence>
<dbReference type="KEGG" id="dpx:DAPPUDRAFT_247979"/>
<dbReference type="InterPro" id="IPR011489">
    <property type="entry name" value="EMI_domain"/>
</dbReference>
<feature type="coiled-coil region" evidence="5">
    <location>
        <begin position="410"/>
        <end position="470"/>
    </location>
</feature>
<feature type="region of interest" description="Disordered" evidence="6">
    <location>
        <begin position="206"/>
        <end position="237"/>
    </location>
</feature>
<accession>E9GTG4</accession>
<dbReference type="Proteomes" id="UP000000305">
    <property type="component" value="Unassembled WGS sequence"/>
</dbReference>
<keyword evidence="3 4" id="KW-1015">Disulfide bond</keyword>
<dbReference type="STRING" id="6669.E9GTG4"/>
<keyword evidence="10" id="KW-1185">Reference proteome</keyword>
<dbReference type="PROSITE" id="PS51041">
    <property type="entry name" value="EMI"/>
    <property type="match status" value="1"/>
</dbReference>
<evidence type="ECO:0000256" key="2">
    <source>
        <dbReference type="ARBA" id="ARBA00022837"/>
    </source>
</evidence>
<proteinExistence type="predicted"/>
<organism evidence="9 10">
    <name type="scientific">Daphnia pulex</name>
    <name type="common">Water flea</name>
    <dbReference type="NCBI Taxonomy" id="6669"/>
    <lineage>
        <taxon>Eukaryota</taxon>
        <taxon>Metazoa</taxon>
        <taxon>Ecdysozoa</taxon>
        <taxon>Arthropoda</taxon>
        <taxon>Crustacea</taxon>
        <taxon>Branchiopoda</taxon>
        <taxon>Diplostraca</taxon>
        <taxon>Cladocera</taxon>
        <taxon>Anomopoda</taxon>
        <taxon>Daphniidae</taxon>
        <taxon>Daphnia</taxon>
    </lineage>
</organism>
<dbReference type="OrthoDB" id="6363891at2759"/>